<dbReference type="SUPFAM" id="SSF48403">
    <property type="entry name" value="Ankyrin repeat"/>
    <property type="match status" value="1"/>
</dbReference>
<organism evidence="1 2">
    <name type="scientific">Dreissena polymorpha</name>
    <name type="common">Zebra mussel</name>
    <name type="synonym">Mytilus polymorpha</name>
    <dbReference type="NCBI Taxonomy" id="45954"/>
    <lineage>
        <taxon>Eukaryota</taxon>
        <taxon>Metazoa</taxon>
        <taxon>Spiralia</taxon>
        <taxon>Lophotrochozoa</taxon>
        <taxon>Mollusca</taxon>
        <taxon>Bivalvia</taxon>
        <taxon>Autobranchia</taxon>
        <taxon>Heteroconchia</taxon>
        <taxon>Euheterodonta</taxon>
        <taxon>Imparidentia</taxon>
        <taxon>Neoheterodontei</taxon>
        <taxon>Myida</taxon>
        <taxon>Dreissenoidea</taxon>
        <taxon>Dreissenidae</taxon>
        <taxon>Dreissena</taxon>
    </lineage>
</organism>
<name>A0A9D4QR18_DREPO</name>
<protein>
    <submittedName>
        <fullName evidence="1">Uncharacterized protein</fullName>
    </submittedName>
</protein>
<dbReference type="EMBL" id="JAIWYP010000004">
    <property type="protein sequence ID" value="KAH3840406.1"/>
    <property type="molecule type" value="Genomic_DNA"/>
</dbReference>
<proteinExistence type="predicted"/>
<dbReference type="InterPro" id="IPR036770">
    <property type="entry name" value="Ankyrin_rpt-contain_sf"/>
</dbReference>
<dbReference type="OrthoDB" id="194358at2759"/>
<dbReference type="AlphaFoldDB" id="A0A9D4QR18"/>
<comment type="caution">
    <text evidence="1">The sequence shown here is derived from an EMBL/GenBank/DDBJ whole genome shotgun (WGS) entry which is preliminary data.</text>
</comment>
<gene>
    <name evidence="1" type="ORF">DPMN_113854</name>
</gene>
<dbReference type="Proteomes" id="UP000828390">
    <property type="component" value="Unassembled WGS sequence"/>
</dbReference>
<evidence type="ECO:0000313" key="2">
    <source>
        <dbReference type="Proteomes" id="UP000828390"/>
    </source>
</evidence>
<accession>A0A9D4QR18</accession>
<evidence type="ECO:0000313" key="1">
    <source>
        <dbReference type="EMBL" id="KAH3840406.1"/>
    </source>
</evidence>
<reference evidence="1" key="1">
    <citation type="journal article" date="2019" name="bioRxiv">
        <title>The Genome of the Zebra Mussel, Dreissena polymorpha: A Resource for Invasive Species Research.</title>
        <authorList>
            <person name="McCartney M.A."/>
            <person name="Auch B."/>
            <person name="Kono T."/>
            <person name="Mallez S."/>
            <person name="Zhang Y."/>
            <person name="Obille A."/>
            <person name="Becker A."/>
            <person name="Abrahante J.E."/>
            <person name="Garbe J."/>
            <person name="Badalamenti J.P."/>
            <person name="Herman A."/>
            <person name="Mangelson H."/>
            <person name="Liachko I."/>
            <person name="Sullivan S."/>
            <person name="Sone E.D."/>
            <person name="Koren S."/>
            <person name="Silverstein K.A.T."/>
            <person name="Beckman K.B."/>
            <person name="Gohl D.M."/>
        </authorList>
    </citation>
    <scope>NUCLEOTIDE SEQUENCE</scope>
    <source>
        <strain evidence="1">Duluth1</strain>
        <tissue evidence="1">Whole animal</tissue>
    </source>
</reference>
<sequence length="390" mass="44734">MGNQQANVGGGILPSTVTCLYGRRRSLTRQKVGLYRRLSLCESETASVNSFVGSVDNTDDEAGSIHSEDNAGYDEWLTDSQELENAILSENVDQLQKICDERRIDINIELNEKGETALILSVKLSQIEMVKALLLTPNIDKNSLNAHDFSPLDVALVTAFDNRLEPRQTICWEIIECLLQVGAEPNNKDAMMYIIRTALKYCDEKFLYRLILLTKELSYSIKLHELLLQKLHRYQPVYIESLDPFFVCTSEFTIKLLKNANGRQLCDIVNSMRHYLESYWNCRLNKLAVFQKLILYATAAGWDWTPQQMDFINRVCPEMLARWCANQKKYPISLSHLSRKSFRRNSQGQVAQTLKELPFKVPESLKDYIMLKDVDEFLSGAEISIVDVRL</sequence>
<dbReference type="Gene3D" id="1.25.40.20">
    <property type="entry name" value="Ankyrin repeat-containing domain"/>
    <property type="match status" value="1"/>
</dbReference>
<keyword evidence="2" id="KW-1185">Reference proteome</keyword>
<reference evidence="1" key="2">
    <citation type="submission" date="2020-11" db="EMBL/GenBank/DDBJ databases">
        <authorList>
            <person name="McCartney M.A."/>
            <person name="Auch B."/>
            <person name="Kono T."/>
            <person name="Mallez S."/>
            <person name="Becker A."/>
            <person name="Gohl D.M."/>
            <person name="Silverstein K.A.T."/>
            <person name="Koren S."/>
            <person name="Bechman K.B."/>
            <person name="Herman A."/>
            <person name="Abrahante J.E."/>
            <person name="Garbe J."/>
        </authorList>
    </citation>
    <scope>NUCLEOTIDE SEQUENCE</scope>
    <source>
        <strain evidence="1">Duluth1</strain>
        <tissue evidence="1">Whole animal</tissue>
    </source>
</reference>